<evidence type="ECO:0000259" key="1">
    <source>
        <dbReference type="Pfam" id="PF13480"/>
    </source>
</evidence>
<name>A0A7Z1AYI6_9PSEU</name>
<dbReference type="RefSeq" id="WP_075133584.1">
    <property type="nucleotide sequence ID" value="NZ_MSIF01000006.1"/>
</dbReference>
<dbReference type="SUPFAM" id="SSF55729">
    <property type="entry name" value="Acyl-CoA N-acyltransferases (Nat)"/>
    <property type="match status" value="1"/>
</dbReference>
<gene>
    <name evidence="2" type="ORF">BLA60_15585</name>
</gene>
<dbReference type="OrthoDB" id="8181984at2"/>
<dbReference type="Proteomes" id="UP000185696">
    <property type="component" value="Unassembled WGS sequence"/>
</dbReference>
<accession>A0A7Z1AYI6</accession>
<keyword evidence="3" id="KW-1185">Reference proteome</keyword>
<dbReference type="AlphaFoldDB" id="A0A7Z1AYI6"/>
<dbReference type="EMBL" id="MSIF01000006">
    <property type="protein sequence ID" value="OLF10595.1"/>
    <property type="molecule type" value="Genomic_DNA"/>
</dbReference>
<sequence>MSDGTSATRAGMPTAELDRTRWNEMAAGTSFYVSWPWLAGLERAGLGRGRLVSTRDGAAAAPVYAFAAAPANSRYDLARFAEGTGTDPALWRPQYLVGSIAGYGNGLLVDPRLHGAARDAAVGELARTIDRATADHPAAISYLDAGEAALLLGGLPTWQPVFADVEVVVPVPANGFDAWLAALPGSRRSVVRRDLRAVAGKLETVDVREAPPRTASLIMQVQRHHGEPAEIPALERFLARCGWMAETGVPMPTFVSVDPGGEPVAVSLGCVWGERLYVRAVGLDYAAIADGSDYFHVLVYEPLKYAIEHGLRGLHLGIGGLRTKLLRGGVANPLWTLLRPPAGVATHHLTTIGDDALRALRTELGRLLGPTDGQDWRVGQL</sequence>
<reference evidence="2 3" key="1">
    <citation type="submission" date="2016-12" db="EMBL/GenBank/DDBJ databases">
        <title>The draft genome sequence of Actinophytocola xinjiangensis.</title>
        <authorList>
            <person name="Wang W."/>
            <person name="Yuan L."/>
        </authorList>
    </citation>
    <scope>NUCLEOTIDE SEQUENCE [LARGE SCALE GENOMIC DNA]</scope>
    <source>
        <strain evidence="2 3">CGMCC 4.4663</strain>
    </source>
</reference>
<proteinExistence type="predicted"/>
<evidence type="ECO:0000313" key="3">
    <source>
        <dbReference type="Proteomes" id="UP000185696"/>
    </source>
</evidence>
<dbReference type="Pfam" id="PF13480">
    <property type="entry name" value="Acetyltransf_6"/>
    <property type="match status" value="1"/>
</dbReference>
<evidence type="ECO:0000313" key="2">
    <source>
        <dbReference type="EMBL" id="OLF10595.1"/>
    </source>
</evidence>
<organism evidence="2 3">
    <name type="scientific">Actinophytocola xinjiangensis</name>
    <dbReference type="NCBI Taxonomy" id="485602"/>
    <lineage>
        <taxon>Bacteria</taxon>
        <taxon>Bacillati</taxon>
        <taxon>Actinomycetota</taxon>
        <taxon>Actinomycetes</taxon>
        <taxon>Pseudonocardiales</taxon>
        <taxon>Pseudonocardiaceae</taxon>
    </lineage>
</organism>
<dbReference type="InterPro" id="IPR016181">
    <property type="entry name" value="Acyl_CoA_acyltransferase"/>
</dbReference>
<feature type="domain" description="BioF2-like acetyltransferase" evidence="1">
    <location>
        <begin position="186"/>
        <end position="320"/>
    </location>
</feature>
<dbReference type="InterPro" id="IPR038740">
    <property type="entry name" value="BioF2-like_GNAT_dom"/>
</dbReference>
<protein>
    <recommendedName>
        <fullName evidence="1">BioF2-like acetyltransferase domain-containing protein</fullName>
    </recommendedName>
</protein>
<comment type="caution">
    <text evidence="2">The sequence shown here is derived from an EMBL/GenBank/DDBJ whole genome shotgun (WGS) entry which is preliminary data.</text>
</comment>